<evidence type="ECO:0000313" key="2">
    <source>
        <dbReference type="Proteomes" id="UP001179121"/>
    </source>
</evidence>
<evidence type="ECO:0000313" key="1">
    <source>
        <dbReference type="EMBL" id="CAI4030414.1"/>
    </source>
</evidence>
<evidence type="ECO:0008006" key="3">
    <source>
        <dbReference type="Google" id="ProtNLM"/>
    </source>
</evidence>
<dbReference type="InterPro" id="IPR007487">
    <property type="entry name" value="ABC_transpt-TYRBP-like"/>
</dbReference>
<dbReference type="RefSeq" id="WP_289267404.1">
    <property type="nucleotide sequence ID" value="NZ_OX365700.1"/>
</dbReference>
<reference evidence="1" key="1">
    <citation type="submission" date="2022-10" db="EMBL/GenBank/DDBJ databases">
        <authorList>
            <person name="Koch H."/>
        </authorList>
    </citation>
    <scope>NUCLEOTIDE SEQUENCE</scope>
    <source>
        <strain evidence="1">DNF</strain>
    </source>
</reference>
<sequence>MNRWRPAPWPLVLALSFAWLVSLHSVGESEATEIAILKSSDLSAYNQAVEGFRSTATNDNLTLREYDLEGDLERGRKLARRIRASDASLVLAVGVKAALAAKLEVLDVPVVYCLVLDPDKYDLSAPNLSGISLEVPPAQQFATMKTILPKLKRVGVLYDPGKTARLLQEATAVAKQQGIELLAQPISSEREIPPMLRTLLPLVDALWLVPDTTVLSEESLPFILQESLDANRSVFGFSSEFVKRGALLGLSVNYRDIGKQAARLSKRILDRQVVPPVKTVPDHFNLALNLKTARFLGLDIPPEIERRADERY</sequence>
<accession>A0AA86MWY3</accession>
<dbReference type="CDD" id="cd06325">
    <property type="entry name" value="PBP1_ABC_unchar_transporter"/>
    <property type="match status" value="1"/>
</dbReference>
<dbReference type="Proteomes" id="UP001179121">
    <property type="component" value="Chromosome"/>
</dbReference>
<dbReference type="AlphaFoldDB" id="A0AA86MWY3"/>
<dbReference type="KEGG" id="nti:DNFV4_00842"/>
<proteinExistence type="predicted"/>
<dbReference type="Gene3D" id="3.40.50.2300">
    <property type="match status" value="2"/>
</dbReference>
<dbReference type="PANTHER" id="PTHR35271">
    <property type="entry name" value="ABC TRANSPORTER, SUBSTRATE-BINDING LIPOPROTEIN-RELATED"/>
    <property type="match status" value="1"/>
</dbReference>
<dbReference type="PANTHER" id="PTHR35271:SF1">
    <property type="entry name" value="ABC TRANSPORTER, SUBSTRATE-BINDING LIPOPROTEIN"/>
    <property type="match status" value="1"/>
</dbReference>
<keyword evidence="2" id="KW-1185">Reference proteome</keyword>
<gene>
    <name evidence="1" type="ORF">DNFV4_00842</name>
</gene>
<dbReference type="Pfam" id="PF04392">
    <property type="entry name" value="ABC_sub_bind"/>
    <property type="match status" value="1"/>
</dbReference>
<protein>
    <recommendedName>
        <fullName evidence="3">ABC transporter substrate-binding protein</fullName>
    </recommendedName>
</protein>
<organism evidence="1 2">
    <name type="scientific">Nitrospira tepida</name>
    <dbReference type="NCBI Taxonomy" id="2973512"/>
    <lineage>
        <taxon>Bacteria</taxon>
        <taxon>Pseudomonadati</taxon>
        <taxon>Nitrospirota</taxon>
        <taxon>Nitrospiria</taxon>
        <taxon>Nitrospirales</taxon>
        <taxon>Nitrospiraceae</taxon>
        <taxon>Nitrospira</taxon>
    </lineage>
</organism>
<dbReference type="EMBL" id="OX365700">
    <property type="protein sequence ID" value="CAI4030414.1"/>
    <property type="molecule type" value="Genomic_DNA"/>
</dbReference>
<name>A0AA86MWY3_9BACT</name>